<keyword evidence="3 7" id="KW-0238">DNA-binding</keyword>
<evidence type="ECO:0000256" key="5">
    <source>
        <dbReference type="SAM" id="Coils"/>
    </source>
</evidence>
<evidence type="ECO:0000256" key="2">
    <source>
        <dbReference type="ARBA" id="ARBA00023015"/>
    </source>
</evidence>
<dbReference type="InterPro" id="IPR051446">
    <property type="entry name" value="HTH_trans_reg/aminotransferase"/>
</dbReference>
<dbReference type="Proteomes" id="UP000578449">
    <property type="component" value="Unassembled WGS sequence"/>
</dbReference>
<dbReference type="PANTHER" id="PTHR46577:SF1">
    <property type="entry name" value="HTH-TYPE TRANSCRIPTIONAL REGULATORY PROTEIN GABR"/>
    <property type="match status" value="1"/>
</dbReference>
<dbReference type="AlphaFoldDB" id="A0A840PA70"/>
<evidence type="ECO:0000313" key="8">
    <source>
        <dbReference type="Proteomes" id="UP000578449"/>
    </source>
</evidence>
<gene>
    <name evidence="7" type="ORF">HNP84_002616</name>
</gene>
<dbReference type="PANTHER" id="PTHR46577">
    <property type="entry name" value="HTH-TYPE TRANSCRIPTIONAL REGULATORY PROTEIN GABR"/>
    <property type="match status" value="1"/>
</dbReference>
<dbReference type="EMBL" id="JACHGN010000005">
    <property type="protein sequence ID" value="MBB5132895.1"/>
    <property type="molecule type" value="Genomic_DNA"/>
</dbReference>
<comment type="caution">
    <text evidence="7">The sequence shown here is derived from an EMBL/GenBank/DDBJ whole genome shotgun (WGS) entry which is preliminary data.</text>
</comment>
<dbReference type="GO" id="GO:0003677">
    <property type="term" value="F:DNA binding"/>
    <property type="evidence" value="ECO:0007669"/>
    <property type="project" value="UniProtKB-KW"/>
</dbReference>
<keyword evidence="1" id="KW-0663">Pyridoxal phosphate</keyword>
<sequence length="128" mass="14397">MALDQNRADEPKTHASQKLAAIIRREIEGGQLQVGEKLLSYRKLAERYDVAQNTAQAAVRLLQAEGWVTVKPASGAYVRDRTAAPLASTPEQLRTELAEVRQELRETKRRLTLTEDRVSSLIERLSDD</sequence>
<evidence type="ECO:0000313" key="7">
    <source>
        <dbReference type="EMBL" id="MBB5132895.1"/>
    </source>
</evidence>
<keyword evidence="2" id="KW-0805">Transcription regulation</keyword>
<feature type="coiled-coil region" evidence="5">
    <location>
        <begin position="90"/>
        <end position="124"/>
    </location>
</feature>
<dbReference type="SMART" id="SM00345">
    <property type="entry name" value="HTH_GNTR"/>
    <property type="match status" value="1"/>
</dbReference>
<keyword evidence="4" id="KW-0804">Transcription</keyword>
<dbReference type="Gene3D" id="1.10.10.10">
    <property type="entry name" value="Winged helix-like DNA-binding domain superfamily/Winged helix DNA-binding domain"/>
    <property type="match status" value="1"/>
</dbReference>
<dbReference type="GO" id="GO:0003700">
    <property type="term" value="F:DNA-binding transcription factor activity"/>
    <property type="evidence" value="ECO:0007669"/>
    <property type="project" value="InterPro"/>
</dbReference>
<dbReference type="InterPro" id="IPR036390">
    <property type="entry name" value="WH_DNA-bd_sf"/>
</dbReference>
<dbReference type="RefSeq" id="WP_185049891.1">
    <property type="nucleotide sequence ID" value="NZ_BAABIX010000005.1"/>
</dbReference>
<dbReference type="CDD" id="cd07377">
    <property type="entry name" value="WHTH_GntR"/>
    <property type="match status" value="1"/>
</dbReference>
<evidence type="ECO:0000256" key="3">
    <source>
        <dbReference type="ARBA" id="ARBA00023125"/>
    </source>
</evidence>
<dbReference type="SUPFAM" id="SSF46785">
    <property type="entry name" value="Winged helix' DNA-binding domain"/>
    <property type="match status" value="1"/>
</dbReference>
<organism evidence="7 8">
    <name type="scientific">Thermocatellispora tengchongensis</name>
    <dbReference type="NCBI Taxonomy" id="1073253"/>
    <lineage>
        <taxon>Bacteria</taxon>
        <taxon>Bacillati</taxon>
        <taxon>Actinomycetota</taxon>
        <taxon>Actinomycetes</taxon>
        <taxon>Streptosporangiales</taxon>
        <taxon>Streptosporangiaceae</taxon>
        <taxon>Thermocatellispora</taxon>
    </lineage>
</organism>
<dbReference type="PROSITE" id="PS50949">
    <property type="entry name" value="HTH_GNTR"/>
    <property type="match status" value="1"/>
</dbReference>
<name>A0A840PA70_9ACTN</name>
<reference evidence="7 8" key="1">
    <citation type="submission" date="2020-08" db="EMBL/GenBank/DDBJ databases">
        <title>Genomic Encyclopedia of Type Strains, Phase IV (KMG-IV): sequencing the most valuable type-strain genomes for metagenomic binning, comparative biology and taxonomic classification.</title>
        <authorList>
            <person name="Goeker M."/>
        </authorList>
    </citation>
    <scope>NUCLEOTIDE SEQUENCE [LARGE SCALE GENOMIC DNA]</scope>
    <source>
        <strain evidence="7 8">DSM 45615</strain>
    </source>
</reference>
<dbReference type="InterPro" id="IPR000524">
    <property type="entry name" value="Tscrpt_reg_HTH_GntR"/>
</dbReference>
<accession>A0A840PA70</accession>
<evidence type="ECO:0000256" key="4">
    <source>
        <dbReference type="ARBA" id="ARBA00023163"/>
    </source>
</evidence>
<evidence type="ECO:0000256" key="1">
    <source>
        <dbReference type="ARBA" id="ARBA00022898"/>
    </source>
</evidence>
<keyword evidence="8" id="KW-1185">Reference proteome</keyword>
<keyword evidence="5" id="KW-0175">Coiled coil</keyword>
<protein>
    <submittedName>
        <fullName evidence="7">DNA-binding GntR family transcriptional regulator</fullName>
    </submittedName>
</protein>
<proteinExistence type="predicted"/>
<feature type="domain" description="HTH gntR-type" evidence="6">
    <location>
        <begin position="13"/>
        <end position="81"/>
    </location>
</feature>
<dbReference type="InterPro" id="IPR036388">
    <property type="entry name" value="WH-like_DNA-bd_sf"/>
</dbReference>
<dbReference type="Pfam" id="PF00392">
    <property type="entry name" value="GntR"/>
    <property type="match status" value="1"/>
</dbReference>
<evidence type="ECO:0000259" key="6">
    <source>
        <dbReference type="PROSITE" id="PS50949"/>
    </source>
</evidence>